<dbReference type="Proteomes" id="UP000045051">
    <property type="component" value="Unassembled WGS sequence"/>
</dbReference>
<feature type="coiled-coil region" evidence="1">
    <location>
        <begin position="42"/>
        <end position="69"/>
    </location>
</feature>
<gene>
    <name evidence="2" type="ORF">CCAND38_450016</name>
</gene>
<keyword evidence="1" id="KW-0175">Coiled coil</keyword>
<name>A0A0B7HS87_9FLAO</name>
<accession>A0A0B7HS87</accession>
<reference evidence="2 3" key="1">
    <citation type="submission" date="2015-01" db="EMBL/GenBank/DDBJ databases">
        <authorList>
            <person name="MANFREDI Pablo"/>
        </authorList>
    </citation>
    <scope>NUCLEOTIDE SEQUENCE [LARGE SCALE GENOMIC DNA]</scope>
    <source>
        <strain evidence="2 3">CcD38</strain>
    </source>
</reference>
<dbReference type="AlphaFoldDB" id="A0A0B7HS87"/>
<proteinExistence type="predicted"/>
<protein>
    <submittedName>
        <fullName evidence="2">Uncharacterized protein</fullName>
    </submittedName>
</protein>
<sequence>MKAIKSLIPLFTVALMLHSCSSPKLGKNRLDLEKFDLNFDVAAFYTDEIEKAQKNMKESDKILEKRNKENLSEKEREKLTEKIWELLRFHVIQIDTVFKGEFTKEKTPMAYRYDMRSWSTRDSLAYFQKMHFCKINMATNLKGDFMALVTESESKGTDDFKALLDYLEQKHGKPMVKENSFYNGSFTYHWELDDRLLAIFSRYDNKESTLKLGIEVTEDGVKADTTKQPTHVTRLFILKNQYKQDSILRRFTRGDWISFNDILSDDR</sequence>
<evidence type="ECO:0000313" key="3">
    <source>
        <dbReference type="Proteomes" id="UP000045051"/>
    </source>
</evidence>
<evidence type="ECO:0000256" key="1">
    <source>
        <dbReference type="SAM" id="Coils"/>
    </source>
</evidence>
<organism evidence="2 3">
    <name type="scientific">Capnocytophaga canis</name>
    <dbReference type="NCBI Taxonomy" id="1848903"/>
    <lineage>
        <taxon>Bacteria</taxon>
        <taxon>Pseudomonadati</taxon>
        <taxon>Bacteroidota</taxon>
        <taxon>Flavobacteriia</taxon>
        <taxon>Flavobacteriales</taxon>
        <taxon>Flavobacteriaceae</taxon>
        <taxon>Capnocytophaga</taxon>
    </lineage>
</organism>
<dbReference type="RefSeq" id="WP_042344629.1">
    <property type="nucleotide sequence ID" value="NZ_CDOH01000009.1"/>
</dbReference>
<dbReference type="EMBL" id="CDOI01000157">
    <property type="protein sequence ID" value="CEN47555.1"/>
    <property type="molecule type" value="Genomic_DNA"/>
</dbReference>
<keyword evidence="3" id="KW-1185">Reference proteome</keyword>
<evidence type="ECO:0000313" key="2">
    <source>
        <dbReference type="EMBL" id="CEN47555.1"/>
    </source>
</evidence>